<reference evidence="8 10" key="1">
    <citation type="journal article" date="2015" name="Biotechnol. Bioeng.">
        <title>Genome sequence and phenotypic characterization of Caulobacter segnis.</title>
        <authorList>
            <person name="Patel S."/>
            <person name="Fletcher B."/>
            <person name="Scott D.C."/>
            <person name="Ely B."/>
        </authorList>
    </citation>
    <scope>NUCLEOTIDE SEQUENCE [LARGE SCALE GENOMIC DNA]</scope>
    <source>
        <strain evidence="8 10">PS02</strain>
    </source>
</reference>
<dbReference type="PATRIC" id="fig|1705578.3.peg.2316"/>
<dbReference type="EMBL" id="LITQ01000030">
    <property type="protein sequence ID" value="OAA90693.1"/>
    <property type="molecule type" value="Genomic_DNA"/>
</dbReference>
<evidence type="ECO:0000259" key="6">
    <source>
        <dbReference type="Pfam" id="PF00156"/>
    </source>
</evidence>
<comment type="caution">
    <text evidence="8">The sequence shown here is derived from an EMBL/GenBank/DDBJ whole genome shotgun (WGS) entry which is preliminary data.</text>
</comment>
<keyword evidence="4" id="KW-0804">Transcription</keyword>
<dbReference type="InterPro" id="IPR010078">
    <property type="entry name" value="PurR_Bsub"/>
</dbReference>
<feature type="domain" description="Phosphoribosyltransferase" evidence="6">
    <location>
        <begin position="134"/>
        <end position="241"/>
    </location>
</feature>
<dbReference type="NCBIfam" id="TIGR01743">
    <property type="entry name" value="purR_Bsub"/>
    <property type="match status" value="1"/>
</dbReference>
<protein>
    <submittedName>
        <fullName evidence="8">Pur operon repressor</fullName>
    </submittedName>
</protein>
<feature type="domain" description="Bacterial purine repressor N-terminal" evidence="7">
    <location>
        <begin position="10"/>
        <end position="78"/>
    </location>
</feature>
<dbReference type="GO" id="GO:0045892">
    <property type="term" value="P:negative regulation of DNA-templated transcription"/>
    <property type="evidence" value="ECO:0007669"/>
    <property type="project" value="InterPro"/>
</dbReference>
<evidence type="ECO:0000313" key="11">
    <source>
        <dbReference type="Proteomes" id="UP000093694"/>
    </source>
</evidence>
<dbReference type="GO" id="GO:0003677">
    <property type="term" value="F:DNA binding"/>
    <property type="evidence" value="ECO:0007669"/>
    <property type="project" value="UniProtKB-KW"/>
</dbReference>
<evidence type="ECO:0000256" key="2">
    <source>
        <dbReference type="ARBA" id="ARBA00023015"/>
    </source>
</evidence>
<name>A0A166RCX1_9CLOT</name>
<evidence type="ECO:0000313" key="9">
    <source>
        <dbReference type="EMBL" id="OBR97471.1"/>
    </source>
</evidence>
<keyword evidence="3" id="KW-0238">DNA-binding</keyword>
<dbReference type="InterPro" id="IPR000836">
    <property type="entry name" value="PRTase_dom"/>
</dbReference>
<keyword evidence="11" id="KW-1185">Reference proteome</keyword>
<dbReference type="AlphaFoldDB" id="A0A166RCX1"/>
<dbReference type="InterPro" id="IPR029057">
    <property type="entry name" value="PRTase-like"/>
</dbReference>
<dbReference type="Gene3D" id="1.10.10.10">
    <property type="entry name" value="Winged helix-like DNA-binding domain superfamily/Winged helix DNA-binding domain"/>
    <property type="match status" value="1"/>
</dbReference>
<dbReference type="SUPFAM" id="SSF46785">
    <property type="entry name" value="Winged helix' DNA-binding domain"/>
    <property type="match status" value="1"/>
</dbReference>
<dbReference type="Proteomes" id="UP000093694">
    <property type="component" value="Unassembled WGS sequence"/>
</dbReference>
<reference evidence="9 11" key="2">
    <citation type="journal article" date="2016" name="Front. Microbiol.">
        <title>Industrial Acetogenic Biocatalysts: A Comparative Metabolic and Genomic Analysis.</title>
        <authorList>
            <person name="Bengelsdorf F."/>
            <person name="Poehlein A."/>
            <person name="Sonja S."/>
            <person name="Erz C."/>
            <person name="Hummel T."/>
            <person name="Hoffmeister S."/>
            <person name="Daniel R."/>
            <person name="Durre P."/>
        </authorList>
    </citation>
    <scope>NUCLEOTIDE SEQUENCE [LARGE SCALE GENOMIC DNA]</scope>
    <source>
        <strain evidence="9 11">PTA-10522</strain>
    </source>
</reference>
<evidence type="ECO:0000256" key="1">
    <source>
        <dbReference type="ARBA" id="ARBA00011738"/>
    </source>
</evidence>
<organism evidence="8 10">
    <name type="scientific">Clostridium coskatii</name>
    <dbReference type="NCBI Taxonomy" id="1705578"/>
    <lineage>
        <taxon>Bacteria</taxon>
        <taxon>Bacillati</taxon>
        <taxon>Bacillota</taxon>
        <taxon>Clostridia</taxon>
        <taxon>Eubacteriales</taxon>
        <taxon>Clostridiaceae</taxon>
        <taxon>Clostridium</taxon>
    </lineage>
</organism>
<comment type="subunit">
    <text evidence="1">Homodimer.</text>
</comment>
<dbReference type="InterPro" id="IPR050118">
    <property type="entry name" value="Pur/Pyrimidine_PRTase"/>
</dbReference>
<dbReference type="EMBL" id="LROR01000023">
    <property type="protein sequence ID" value="OBR97471.1"/>
    <property type="molecule type" value="Genomic_DNA"/>
</dbReference>
<proteinExistence type="inferred from homology"/>
<sequence length="275" mass="30469">MGDRMQKFSRNQRIAAVTKILLENPNKIMGLNNFTEMFNTAKSTVSEDIVVVKDTLNKLDMGKINTVSGAAGGIKYVCGMSNEKKREFAEKLCIILKDRERIIPGNFLYMTDIMFNPKIIYTAGLILASIFIEKDIDYVVTVETKGIPLAYEVARMLGVQLVVVRRETKFTEGSTLTINYVSGSTGRIQNMSLSKKALKKGSKCIFIDDFMKAGGTAKGIVDLLKEFESELLGIGILIDNIGIANKLVEDYVSLVDFKGIDESGNAILFPSKMFN</sequence>
<evidence type="ECO:0000313" key="8">
    <source>
        <dbReference type="EMBL" id="OAA90693.1"/>
    </source>
</evidence>
<dbReference type="CDD" id="cd06223">
    <property type="entry name" value="PRTases_typeI"/>
    <property type="match status" value="1"/>
</dbReference>
<dbReference type="Gene3D" id="3.40.50.2020">
    <property type="match status" value="1"/>
</dbReference>
<dbReference type="PANTHER" id="PTHR43864:SF2">
    <property type="entry name" value="PUR OPERON REPRESSOR"/>
    <property type="match status" value="1"/>
</dbReference>
<dbReference type="InterPro" id="IPR036390">
    <property type="entry name" value="WH_DNA-bd_sf"/>
</dbReference>
<gene>
    <name evidence="8" type="primary">purR</name>
    <name evidence="9" type="ORF">CLCOS_03280</name>
    <name evidence="8" type="ORF">WX73_02057</name>
</gene>
<evidence type="ECO:0000313" key="10">
    <source>
        <dbReference type="Proteomes" id="UP000077384"/>
    </source>
</evidence>
<dbReference type="SUPFAM" id="SSF53271">
    <property type="entry name" value="PRTase-like"/>
    <property type="match status" value="1"/>
</dbReference>
<dbReference type="InterPro" id="IPR015265">
    <property type="entry name" value="PuR_N"/>
</dbReference>
<evidence type="ECO:0000256" key="3">
    <source>
        <dbReference type="ARBA" id="ARBA00023125"/>
    </source>
</evidence>
<keyword evidence="2" id="KW-0805">Transcription regulation</keyword>
<dbReference type="Pfam" id="PF00156">
    <property type="entry name" value="Pribosyltran"/>
    <property type="match status" value="1"/>
</dbReference>
<dbReference type="GO" id="GO:0045982">
    <property type="term" value="P:negative regulation of purine nucleobase metabolic process"/>
    <property type="evidence" value="ECO:0007669"/>
    <property type="project" value="InterPro"/>
</dbReference>
<evidence type="ECO:0000256" key="4">
    <source>
        <dbReference type="ARBA" id="ARBA00023163"/>
    </source>
</evidence>
<dbReference type="PANTHER" id="PTHR43864">
    <property type="entry name" value="HYPOXANTHINE/GUANINE PHOSPHORIBOSYLTRANSFERASE"/>
    <property type="match status" value="1"/>
</dbReference>
<dbReference type="Proteomes" id="UP000077384">
    <property type="component" value="Unassembled WGS sequence"/>
</dbReference>
<evidence type="ECO:0000256" key="5">
    <source>
        <dbReference type="ARBA" id="ARBA00049656"/>
    </source>
</evidence>
<evidence type="ECO:0000259" key="7">
    <source>
        <dbReference type="Pfam" id="PF09182"/>
    </source>
</evidence>
<dbReference type="InterPro" id="IPR036388">
    <property type="entry name" value="WH-like_DNA-bd_sf"/>
</dbReference>
<comment type="similarity">
    <text evidence="5">Belongs to the purine/pyrimidine phosphoribosyltransferase family. PurR subfamily.</text>
</comment>
<accession>A0A166RCX1</accession>
<dbReference type="Pfam" id="PF09182">
    <property type="entry name" value="PuR_N"/>
    <property type="match status" value="1"/>
</dbReference>